<name>A0A5C1HV56_9SPHI</name>
<keyword evidence="1" id="KW-0732">Signal</keyword>
<sequence length="140" mass="15466">MKTLLLIAITTFLSIGAYAQANELNCTEQAFTFKINLPASGHNYSSKIGRFAPAQQSSDFKLPGAYTGKQNQAETILLFSFVKKPGASIDYSSADTIMLKKMTFLYPKINNVTGKFTYTVYDHFKLLPMPVLNALAPLLN</sequence>
<dbReference type="KEGG" id="mrub:DEO27_002980"/>
<keyword evidence="3" id="KW-1185">Reference proteome</keyword>
<dbReference type="EMBL" id="CP043450">
    <property type="protein sequence ID" value="QEM09021.1"/>
    <property type="molecule type" value="Genomic_DNA"/>
</dbReference>
<organism evidence="2 3">
    <name type="scientific">Mucilaginibacter rubeus</name>
    <dbReference type="NCBI Taxonomy" id="2027860"/>
    <lineage>
        <taxon>Bacteria</taxon>
        <taxon>Pseudomonadati</taxon>
        <taxon>Bacteroidota</taxon>
        <taxon>Sphingobacteriia</taxon>
        <taxon>Sphingobacteriales</taxon>
        <taxon>Sphingobacteriaceae</taxon>
        <taxon>Mucilaginibacter</taxon>
    </lineage>
</organism>
<feature type="signal peptide" evidence="1">
    <location>
        <begin position="1"/>
        <end position="21"/>
    </location>
</feature>
<dbReference type="Proteomes" id="UP000251402">
    <property type="component" value="Chromosome"/>
</dbReference>
<dbReference type="RefSeq" id="WP_112569580.1">
    <property type="nucleotide sequence ID" value="NZ_CP043450.1"/>
</dbReference>
<protein>
    <submittedName>
        <fullName evidence="2">Uncharacterized protein</fullName>
    </submittedName>
</protein>
<dbReference type="OrthoDB" id="795135at2"/>
<evidence type="ECO:0000256" key="1">
    <source>
        <dbReference type="SAM" id="SignalP"/>
    </source>
</evidence>
<accession>A0A5C1HV56</accession>
<evidence type="ECO:0000313" key="3">
    <source>
        <dbReference type="Proteomes" id="UP000251402"/>
    </source>
</evidence>
<gene>
    <name evidence="2" type="ORF">DEO27_002980</name>
</gene>
<feature type="chain" id="PRO_5023088782" evidence="1">
    <location>
        <begin position="22"/>
        <end position="140"/>
    </location>
</feature>
<proteinExistence type="predicted"/>
<evidence type="ECO:0000313" key="2">
    <source>
        <dbReference type="EMBL" id="QEM09021.1"/>
    </source>
</evidence>
<reference evidence="2" key="1">
    <citation type="submission" date="2019-08" db="EMBL/GenBank/DDBJ databases">
        <title>Comparative genome analysis confer to the adaptation heavy metal polluted environment.</title>
        <authorList>
            <person name="Li Y."/>
        </authorList>
    </citation>
    <scope>NUCLEOTIDE SEQUENCE [LARGE SCALE GENOMIC DNA]</scope>
    <source>
        <strain evidence="2">P1</strain>
    </source>
</reference>
<dbReference type="AlphaFoldDB" id="A0A5C1HV56"/>